<evidence type="ECO:0000256" key="1">
    <source>
        <dbReference type="SAM" id="MobiDB-lite"/>
    </source>
</evidence>
<dbReference type="Gene3D" id="2.120.10.80">
    <property type="entry name" value="Kelch-type beta propeller"/>
    <property type="match status" value="2"/>
</dbReference>
<proteinExistence type="predicted"/>
<keyword evidence="4" id="KW-1185">Reference proteome</keyword>
<dbReference type="InterPro" id="IPR025183">
    <property type="entry name" value="DUF4110"/>
</dbReference>
<evidence type="ECO:0000259" key="2">
    <source>
        <dbReference type="Pfam" id="PF13422"/>
    </source>
</evidence>
<accession>A0A6G1HVN6</accession>
<sequence>MAGKKDKKKSADKKARVAQKQEKKAAQKEKKGKSKPRDADDSDADDVDIDAVLAEYARQQEQFLKVTEVSTDPPSPRSSATLIASPANDHELFLFGGEYFNGALASFNNDLYVYNTHRDDWRRVTSPNSPLPRSGHAWTRAANTKDIYLFGGEFSSPKQGTFYHYNDFWRLDPASREWTRVDTKGKSPPARSGHRMTSFKNYIILFGGFQDTAQQTRYLSDLWIYDCLTFIWHEPKLPSGGAKPDPRSSFSFLPYEAGAALYGGYSRVKATKGGGSGKKGGGPASRTVLKPLVHSDAWFLRITPPAPEAPSGTLPAVRWERRKKPANAPVPTRAGATMCAHRGRGIQFGGVHDVEESEEGIDSEFFNQLWAWNIERNRYFSLILRRPRQAGKKAVQSGGGGGGRRDRGRQAEEELLANLRALEMKAGGTGDTEEANKLEAEKEKEEEPAAAQKPVVFEMPHPRFNAQLAVQGDMLYIFGGTFEKGDQEFTFDEMWAIDLGKLDGVREVFKRELQDWQGSDDEEESEEEDEDEDEEDEEEALEVDSTDAASTADTAATSVTDKGDLDAAEEEQSALTDTLPHPRPFESLRDFYTRTSVQWQELVIEGMSKGGSAEGQSVKDIRKKAFDRAEDKWWDCREEIRALEDEQMEAGIGDVVSLAEKEGTAGGVGRRR</sequence>
<feature type="region of interest" description="Disordered" evidence="1">
    <location>
        <begin position="513"/>
        <end position="586"/>
    </location>
</feature>
<dbReference type="OrthoDB" id="4447at2759"/>
<dbReference type="AlphaFoldDB" id="A0A6G1HVN6"/>
<dbReference type="EMBL" id="ML996696">
    <property type="protein sequence ID" value="KAF2399879.1"/>
    <property type="molecule type" value="Genomic_DNA"/>
</dbReference>
<protein>
    <submittedName>
        <fullName evidence="3">Galactose oxidase</fullName>
    </submittedName>
</protein>
<dbReference type="InterPro" id="IPR052588">
    <property type="entry name" value="Kelch_domain_protein"/>
</dbReference>
<evidence type="ECO:0000313" key="4">
    <source>
        <dbReference type="Proteomes" id="UP000799640"/>
    </source>
</evidence>
<dbReference type="Pfam" id="PF13422">
    <property type="entry name" value="DUF4110"/>
    <property type="match status" value="1"/>
</dbReference>
<feature type="compositionally biased region" description="Basic residues" evidence="1">
    <location>
        <begin position="1"/>
        <end position="11"/>
    </location>
</feature>
<dbReference type="SUPFAM" id="SSF117281">
    <property type="entry name" value="Kelch motif"/>
    <property type="match status" value="1"/>
</dbReference>
<feature type="region of interest" description="Disordered" evidence="1">
    <location>
        <begin position="1"/>
        <end position="46"/>
    </location>
</feature>
<dbReference type="Pfam" id="PF24681">
    <property type="entry name" value="Kelch_KLHDC2_KLHL20_DRC7"/>
    <property type="match status" value="1"/>
</dbReference>
<dbReference type="PANTHER" id="PTHR46063:SF1">
    <property type="entry name" value="KELCH DOMAIN-CONTAINING PROTEIN 4"/>
    <property type="match status" value="1"/>
</dbReference>
<gene>
    <name evidence="3" type="ORF">EJ06DRAFT_38062</name>
</gene>
<feature type="region of interest" description="Disordered" evidence="1">
    <location>
        <begin position="424"/>
        <end position="451"/>
    </location>
</feature>
<organism evidence="3 4">
    <name type="scientific">Trichodelitschia bisporula</name>
    <dbReference type="NCBI Taxonomy" id="703511"/>
    <lineage>
        <taxon>Eukaryota</taxon>
        <taxon>Fungi</taxon>
        <taxon>Dikarya</taxon>
        <taxon>Ascomycota</taxon>
        <taxon>Pezizomycotina</taxon>
        <taxon>Dothideomycetes</taxon>
        <taxon>Dothideomycetes incertae sedis</taxon>
        <taxon>Phaeotrichales</taxon>
        <taxon>Phaeotrichaceae</taxon>
        <taxon>Trichodelitschia</taxon>
    </lineage>
</organism>
<feature type="domain" description="DUF4110" evidence="2">
    <location>
        <begin position="575"/>
        <end position="663"/>
    </location>
</feature>
<name>A0A6G1HVN6_9PEZI</name>
<dbReference type="PANTHER" id="PTHR46063">
    <property type="entry name" value="KELCH DOMAIN-CONTAINING PROTEIN"/>
    <property type="match status" value="1"/>
</dbReference>
<feature type="compositionally biased region" description="Basic and acidic residues" evidence="1">
    <location>
        <begin position="434"/>
        <end position="447"/>
    </location>
</feature>
<reference evidence="3" key="1">
    <citation type="journal article" date="2020" name="Stud. Mycol.">
        <title>101 Dothideomycetes genomes: a test case for predicting lifestyles and emergence of pathogens.</title>
        <authorList>
            <person name="Haridas S."/>
            <person name="Albert R."/>
            <person name="Binder M."/>
            <person name="Bloem J."/>
            <person name="Labutti K."/>
            <person name="Salamov A."/>
            <person name="Andreopoulos B."/>
            <person name="Baker S."/>
            <person name="Barry K."/>
            <person name="Bills G."/>
            <person name="Bluhm B."/>
            <person name="Cannon C."/>
            <person name="Castanera R."/>
            <person name="Culley D."/>
            <person name="Daum C."/>
            <person name="Ezra D."/>
            <person name="Gonzalez J."/>
            <person name="Henrissat B."/>
            <person name="Kuo A."/>
            <person name="Liang C."/>
            <person name="Lipzen A."/>
            <person name="Lutzoni F."/>
            <person name="Magnuson J."/>
            <person name="Mondo S."/>
            <person name="Nolan M."/>
            <person name="Ohm R."/>
            <person name="Pangilinan J."/>
            <person name="Park H.-J."/>
            <person name="Ramirez L."/>
            <person name="Alfaro M."/>
            <person name="Sun H."/>
            <person name="Tritt A."/>
            <person name="Yoshinaga Y."/>
            <person name="Zwiers L.-H."/>
            <person name="Turgeon B."/>
            <person name="Goodwin S."/>
            <person name="Spatafora J."/>
            <person name="Crous P."/>
            <person name="Grigoriev I."/>
        </authorList>
    </citation>
    <scope>NUCLEOTIDE SEQUENCE</scope>
    <source>
        <strain evidence="3">CBS 262.69</strain>
    </source>
</reference>
<evidence type="ECO:0000313" key="3">
    <source>
        <dbReference type="EMBL" id="KAF2399879.1"/>
    </source>
</evidence>
<dbReference type="Proteomes" id="UP000799640">
    <property type="component" value="Unassembled WGS sequence"/>
</dbReference>
<dbReference type="InterPro" id="IPR015915">
    <property type="entry name" value="Kelch-typ_b-propeller"/>
</dbReference>
<feature type="compositionally biased region" description="Basic and acidic residues" evidence="1">
    <location>
        <begin position="12"/>
        <end position="39"/>
    </location>
</feature>
<feature type="compositionally biased region" description="Acidic residues" evidence="1">
    <location>
        <begin position="518"/>
        <end position="545"/>
    </location>
</feature>
<feature type="compositionally biased region" description="Low complexity" evidence="1">
    <location>
        <begin position="546"/>
        <end position="560"/>
    </location>
</feature>